<reference evidence="4" key="1">
    <citation type="submission" date="2018-02" db="EMBL/GenBank/DDBJ databases">
        <authorList>
            <person name="Cohen D.B."/>
            <person name="Kent A.D."/>
        </authorList>
    </citation>
    <scope>NUCLEOTIDE SEQUENCE</scope>
</reference>
<dbReference type="Pfam" id="PF07859">
    <property type="entry name" value="Abhydrolase_3"/>
    <property type="match status" value="1"/>
</dbReference>
<dbReference type="PANTHER" id="PTHR23024">
    <property type="entry name" value="ARYLACETAMIDE DEACETYLASE"/>
    <property type="match status" value="1"/>
</dbReference>
<gene>
    <name evidence="4" type="ORF">FSB_LOCUS6955</name>
</gene>
<feature type="active site" evidence="2">
    <location>
        <position position="163"/>
    </location>
</feature>
<accession>A0A2N9EW79</accession>
<evidence type="ECO:0000256" key="1">
    <source>
        <dbReference type="ARBA" id="ARBA00010515"/>
    </source>
</evidence>
<dbReference type="InterPro" id="IPR029058">
    <property type="entry name" value="AB_hydrolase_fold"/>
</dbReference>
<dbReference type="InterPro" id="IPR033140">
    <property type="entry name" value="Lipase_GDXG_put_SER_AS"/>
</dbReference>
<dbReference type="Gene3D" id="3.40.50.1820">
    <property type="entry name" value="alpha/beta hydrolase"/>
    <property type="match status" value="1"/>
</dbReference>
<evidence type="ECO:0000259" key="3">
    <source>
        <dbReference type="Pfam" id="PF07859"/>
    </source>
</evidence>
<evidence type="ECO:0000313" key="4">
    <source>
        <dbReference type="EMBL" id="SPC79073.1"/>
    </source>
</evidence>
<proteinExistence type="inferred from homology"/>
<dbReference type="InterPro" id="IPR013094">
    <property type="entry name" value="AB_hydrolase_3"/>
</dbReference>
<dbReference type="AlphaFoldDB" id="A0A2N9EW79"/>
<protein>
    <recommendedName>
        <fullName evidence="3">Alpha/beta hydrolase fold-3 domain-containing protein</fullName>
    </recommendedName>
</protein>
<evidence type="ECO:0000256" key="2">
    <source>
        <dbReference type="PROSITE-ProRule" id="PRU10038"/>
    </source>
</evidence>
<organism evidence="4">
    <name type="scientific">Fagus sylvatica</name>
    <name type="common">Beechnut</name>
    <dbReference type="NCBI Taxonomy" id="28930"/>
    <lineage>
        <taxon>Eukaryota</taxon>
        <taxon>Viridiplantae</taxon>
        <taxon>Streptophyta</taxon>
        <taxon>Embryophyta</taxon>
        <taxon>Tracheophyta</taxon>
        <taxon>Spermatophyta</taxon>
        <taxon>Magnoliopsida</taxon>
        <taxon>eudicotyledons</taxon>
        <taxon>Gunneridae</taxon>
        <taxon>Pentapetalae</taxon>
        <taxon>rosids</taxon>
        <taxon>fabids</taxon>
        <taxon>Fagales</taxon>
        <taxon>Fagaceae</taxon>
        <taxon>Fagus</taxon>
    </lineage>
</organism>
<dbReference type="PANTHER" id="PTHR23024:SF429">
    <property type="entry name" value="ALPHA_BETA HYDROLASE FOLD PROTEIN"/>
    <property type="match status" value="1"/>
</dbReference>
<dbReference type="SUPFAM" id="SSF53474">
    <property type="entry name" value="alpha/beta-Hydrolases"/>
    <property type="match status" value="1"/>
</dbReference>
<name>A0A2N9EW79_FAGSY</name>
<dbReference type="InterPro" id="IPR050466">
    <property type="entry name" value="Carboxylest/Gibb_receptor"/>
</dbReference>
<feature type="domain" description="Alpha/beta hydrolase fold-3" evidence="3">
    <location>
        <begin position="75"/>
        <end position="279"/>
    </location>
</feature>
<sequence>MDSNTNEVVHDFPPFIRIYKDGRVERLLGTETIPPTTDPLTGVQAKDITISLETGVSARLFLPKITNSTHKLPLLIYIHGGAFCIESPFSPQYHNHLNSLVAQANVVAVSIHYRRAPEHPLPIAYDDTWAAMQWAISHRKADGPEAWLNDHVDFDRIFLAGDSAGATIAHNMARRVGVDGLLGVKIIGIVLVHPYFGNKEASKLLDLIFPTLTGTDDLRIYPAGDSQLSRLGCSRVLVFVAEKDGLKDRGWTYCEVLKKSGWNGVVEIVETEGEDHVFHLFNPNCERAEALVKQMASFMNQED</sequence>
<dbReference type="PROSITE" id="PS01174">
    <property type="entry name" value="LIPASE_GDXG_SER"/>
    <property type="match status" value="1"/>
</dbReference>
<dbReference type="EMBL" id="OIVN01000366">
    <property type="protein sequence ID" value="SPC79073.1"/>
    <property type="molecule type" value="Genomic_DNA"/>
</dbReference>
<comment type="similarity">
    <text evidence="1">Belongs to the 'GDXG' lipolytic enzyme family.</text>
</comment>
<dbReference type="GO" id="GO:0016787">
    <property type="term" value="F:hydrolase activity"/>
    <property type="evidence" value="ECO:0007669"/>
    <property type="project" value="InterPro"/>
</dbReference>